<evidence type="ECO:0000256" key="3">
    <source>
        <dbReference type="ARBA" id="ARBA00022448"/>
    </source>
</evidence>
<feature type="domain" description="Cation efflux protein cytoplasmic" evidence="9">
    <location>
        <begin position="214"/>
        <end position="285"/>
    </location>
</feature>
<dbReference type="GO" id="GO:0015341">
    <property type="term" value="F:zinc efflux antiporter activity"/>
    <property type="evidence" value="ECO:0007669"/>
    <property type="project" value="TreeGrafter"/>
</dbReference>
<evidence type="ECO:0000256" key="7">
    <source>
        <dbReference type="SAM" id="Phobius"/>
    </source>
</evidence>
<dbReference type="SUPFAM" id="SSF161111">
    <property type="entry name" value="Cation efflux protein transmembrane domain-like"/>
    <property type="match status" value="1"/>
</dbReference>
<evidence type="ECO:0000313" key="10">
    <source>
        <dbReference type="EMBL" id="WEU40651.1"/>
    </source>
</evidence>
<dbReference type="Proteomes" id="UP000186851">
    <property type="component" value="Chromosome"/>
</dbReference>
<dbReference type="Pfam" id="PF16916">
    <property type="entry name" value="ZT_dimer"/>
    <property type="match status" value="1"/>
</dbReference>
<dbReference type="GO" id="GO:0005886">
    <property type="term" value="C:plasma membrane"/>
    <property type="evidence" value="ECO:0007669"/>
    <property type="project" value="TreeGrafter"/>
</dbReference>
<dbReference type="KEGG" id="oyw:OdinLCB4_001595"/>
<feature type="transmembrane region" description="Helical" evidence="7">
    <location>
        <begin position="157"/>
        <end position="174"/>
    </location>
</feature>
<keyword evidence="4 7" id="KW-0812">Transmembrane</keyword>
<dbReference type="Pfam" id="PF01545">
    <property type="entry name" value="Cation_efflux"/>
    <property type="match status" value="1"/>
</dbReference>
<dbReference type="GO" id="GO:0006882">
    <property type="term" value="P:intracellular zinc ion homeostasis"/>
    <property type="evidence" value="ECO:0007669"/>
    <property type="project" value="TreeGrafter"/>
</dbReference>
<dbReference type="SUPFAM" id="SSF160240">
    <property type="entry name" value="Cation efflux protein cytoplasmic domain-like"/>
    <property type="match status" value="1"/>
</dbReference>
<feature type="transmembrane region" description="Helical" evidence="7">
    <location>
        <begin position="112"/>
        <end position="130"/>
    </location>
</feature>
<protein>
    <submittedName>
        <fullName evidence="10">Cation diffusion facilitator family transporter</fullName>
    </submittedName>
</protein>
<evidence type="ECO:0000259" key="9">
    <source>
        <dbReference type="Pfam" id="PF16916"/>
    </source>
</evidence>
<comment type="subcellular location">
    <subcellularLocation>
        <location evidence="1">Membrane</location>
        <topology evidence="1">Multi-pass membrane protein</topology>
    </subcellularLocation>
</comment>
<dbReference type="FunFam" id="1.20.1510.10:FF:000006">
    <property type="entry name" value="Divalent cation efflux transporter"/>
    <property type="match status" value="1"/>
</dbReference>
<dbReference type="GO" id="GO:0015093">
    <property type="term" value="F:ferrous iron transmembrane transporter activity"/>
    <property type="evidence" value="ECO:0007669"/>
    <property type="project" value="TreeGrafter"/>
</dbReference>
<keyword evidence="3" id="KW-0813">Transport</keyword>
<dbReference type="Gene3D" id="1.20.1510.10">
    <property type="entry name" value="Cation efflux protein transmembrane domain"/>
    <property type="match status" value="1"/>
</dbReference>
<dbReference type="InterPro" id="IPR002524">
    <property type="entry name" value="Cation_efflux"/>
</dbReference>
<name>A0AAF0D2V5_ODILC</name>
<feature type="transmembrane region" description="Helical" evidence="7">
    <location>
        <begin position="180"/>
        <end position="197"/>
    </location>
</feature>
<evidence type="ECO:0000313" key="11">
    <source>
        <dbReference type="Proteomes" id="UP000186851"/>
    </source>
</evidence>
<dbReference type="InterPro" id="IPR050291">
    <property type="entry name" value="CDF_Transporter"/>
</dbReference>
<dbReference type="Gene3D" id="3.30.70.1350">
    <property type="entry name" value="Cation efflux protein, cytoplasmic domain"/>
    <property type="match status" value="1"/>
</dbReference>
<accession>A0AAF0D2V5</accession>
<evidence type="ECO:0000256" key="6">
    <source>
        <dbReference type="ARBA" id="ARBA00023136"/>
    </source>
</evidence>
<proteinExistence type="inferred from homology"/>
<gene>
    <name evidence="10" type="ORF">OdinLCB4_001595</name>
</gene>
<dbReference type="PANTHER" id="PTHR43840:SF15">
    <property type="entry name" value="MITOCHONDRIAL METAL TRANSPORTER 1-RELATED"/>
    <property type="match status" value="1"/>
</dbReference>
<evidence type="ECO:0000259" key="8">
    <source>
        <dbReference type="Pfam" id="PF01545"/>
    </source>
</evidence>
<dbReference type="InterPro" id="IPR027469">
    <property type="entry name" value="Cation_efflux_TMD_sf"/>
</dbReference>
<evidence type="ECO:0000256" key="1">
    <source>
        <dbReference type="ARBA" id="ARBA00004141"/>
    </source>
</evidence>
<keyword evidence="6 7" id="KW-0472">Membrane</keyword>
<organism evidence="10 11">
    <name type="scientific">Odinarchaeota yellowstonii (strain LCB_4)</name>
    <dbReference type="NCBI Taxonomy" id="1841599"/>
    <lineage>
        <taxon>Archaea</taxon>
        <taxon>Promethearchaeati</taxon>
        <taxon>Candidatus Odinarchaeota</taxon>
        <taxon>Candidatus Odinarchaeia</taxon>
        <taxon>Candidatus Odinarchaeales</taxon>
        <taxon>Candidatus Odinarchaeaceae</taxon>
        <taxon>Candidatus Odinarchaeum</taxon>
    </lineage>
</organism>
<dbReference type="NCBIfam" id="TIGR01297">
    <property type="entry name" value="CDF"/>
    <property type="match status" value="1"/>
</dbReference>
<keyword evidence="5 7" id="KW-1133">Transmembrane helix</keyword>
<dbReference type="InterPro" id="IPR027470">
    <property type="entry name" value="Cation_efflux_CTD"/>
</dbReference>
<dbReference type="GO" id="GO:0015086">
    <property type="term" value="F:cadmium ion transmembrane transporter activity"/>
    <property type="evidence" value="ECO:0007669"/>
    <property type="project" value="TreeGrafter"/>
</dbReference>
<dbReference type="AlphaFoldDB" id="A0AAF0D2V5"/>
<dbReference type="PANTHER" id="PTHR43840">
    <property type="entry name" value="MITOCHONDRIAL METAL TRANSPORTER 1-RELATED"/>
    <property type="match status" value="1"/>
</dbReference>
<feature type="domain" description="Cation efflux protein transmembrane" evidence="8">
    <location>
        <begin position="12"/>
        <end position="204"/>
    </location>
</feature>
<feature type="transmembrane region" description="Helical" evidence="7">
    <location>
        <begin position="80"/>
        <end position="100"/>
    </location>
</feature>
<reference evidence="10" key="1">
    <citation type="journal article" date="2017" name="Nature">
        <title>Asgard archaea illuminate the origin of eukaryotic cellular complexity.</title>
        <authorList>
            <person name="Zaremba-Niedzwiedzka K."/>
            <person name="Caceres E.F."/>
            <person name="Saw J.H."/>
            <person name="Backstrom D."/>
            <person name="Juzokaite L."/>
            <person name="Vancaester E."/>
            <person name="Seitz K.W."/>
            <person name="Anantharaman K."/>
            <person name="Starnawski P."/>
            <person name="Kjeldsen K.U."/>
            <person name="Scott M.B."/>
            <person name="Nunoura T."/>
            <person name="Banfield J.F."/>
            <person name="Schramm A."/>
            <person name="Baker B.J."/>
            <person name="Spang A."/>
            <person name="Ettema T.J.G."/>
        </authorList>
    </citation>
    <scope>NUCLEOTIDE SEQUENCE</scope>
    <source>
        <strain evidence="10">LCB_4</strain>
    </source>
</reference>
<evidence type="ECO:0000256" key="2">
    <source>
        <dbReference type="ARBA" id="ARBA00008114"/>
    </source>
</evidence>
<sequence>MSENYNKIRLTLIYTLILNLLVVIGKLTVGLISNSLSMISDSLHSLLDASSNIIGLIGIRIAKRKPDEGHPYGHSKYTSLAALLIAVLLVITAFEVFQGAITRFMTPVAPEITVINWIVMSATIGLNVFISRFERHQGLKYNSNILIADSMHTNTDIYLSLSVIASFILIYLGYPLFDPVFSIVIGIVIFYTGFSIIKKISSELTDSLVIDSRLIKEIVANIKGVKDVHKIRSRGSTAECFVDLHITVDRSLSVEAGHDISIQVEDYLKKAFPFIKDVTVHIEPYVKNVSKRDEFDVK</sequence>
<dbReference type="InterPro" id="IPR058533">
    <property type="entry name" value="Cation_efflux_TM"/>
</dbReference>
<feature type="transmembrane region" description="Helical" evidence="7">
    <location>
        <begin position="12"/>
        <end position="36"/>
    </location>
</feature>
<dbReference type="InterPro" id="IPR036837">
    <property type="entry name" value="Cation_efflux_CTD_sf"/>
</dbReference>
<evidence type="ECO:0000256" key="5">
    <source>
        <dbReference type="ARBA" id="ARBA00022989"/>
    </source>
</evidence>
<reference evidence="10" key="2">
    <citation type="journal article" date="2022" name="Nat. Microbiol.">
        <title>A closed Candidatus Odinarchaeum chromosome exposes Asgard archaeal viruses.</title>
        <authorList>
            <person name="Tamarit D."/>
            <person name="Caceres E.F."/>
            <person name="Krupovic M."/>
            <person name="Nijland R."/>
            <person name="Eme L."/>
            <person name="Robinson N.P."/>
            <person name="Ettema T.J.G."/>
        </authorList>
    </citation>
    <scope>NUCLEOTIDE SEQUENCE</scope>
    <source>
        <strain evidence="10">LCB_4</strain>
    </source>
</reference>
<comment type="similarity">
    <text evidence="2">Belongs to the cation diffusion facilitator (CDF) transporter (TC 2.A.4) family.</text>
</comment>
<dbReference type="EMBL" id="CP091871">
    <property type="protein sequence ID" value="WEU40651.1"/>
    <property type="molecule type" value="Genomic_DNA"/>
</dbReference>
<evidence type="ECO:0000256" key="4">
    <source>
        <dbReference type="ARBA" id="ARBA00022692"/>
    </source>
</evidence>